<feature type="compositionally biased region" description="Polar residues" evidence="2">
    <location>
        <begin position="23"/>
        <end position="49"/>
    </location>
</feature>
<feature type="repeat" description="RCC1" evidence="1">
    <location>
        <begin position="283"/>
        <end position="346"/>
    </location>
</feature>
<feature type="repeat" description="RCC1" evidence="1">
    <location>
        <begin position="347"/>
        <end position="408"/>
    </location>
</feature>
<keyword evidence="4" id="KW-1185">Reference proteome</keyword>
<dbReference type="PRINTS" id="PR00633">
    <property type="entry name" value="RCCNDNSATION"/>
</dbReference>
<protein>
    <submittedName>
        <fullName evidence="3">Uncharacterized protein</fullName>
    </submittedName>
</protein>
<dbReference type="SUPFAM" id="SSF50985">
    <property type="entry name" value="RCC1/BLIP-II"/>
    <property type="match status" value="1"/>
</dbReference>
<proteinExistence type="predicted"/>
<evidence type="ECO:0000313" key="3">
    <source>
        <dbReference type="EMBL" id="KAK5953950.1"/>
    </source>
</evidence>
<feature type="repeat" description="RCC1" evidence="1">
    <location>
        <begin position="429"/>
        <end position="494"/>
    </location>
</feature>
<evidence type="ECO:0000313" key="4">
    <source>
        <dbReference type="Proteomes" id="UP001316803"/>
    </source>
</evidence>
<feature type="region of interest" description="Disordered" evidence="2">
    <location>
        <begin position="1"/>
        <end position="49"/>
    </location>
</feature>
<dbReference type="PANTHER" id="PTHR47563">
    <property type="entry name" value="PROTEIN FMP25, MITOCHONDRIAL"/>
    <property type="match status" value="1"/>
</dbReference>
<dbReference type="EMBL" id="JAKLMC020000010">
    <property type="protein sequence ID" value="KAK5953950.1"/>
    <property type="molecule type" value="Genomic_DNA"/>
</dbReference>
<dbReference type="InterPro" id="IPR000408">
    <property type="entry name" value="Reg_chr_condens"/>
</dbReference>
<dbReference type="PANTHER" id="PTHR47563:SF1">
    <property type="entry name" value="PROTEIN FMP25, MITOCHONDRIAL"/>
    <property type="match status" value="1"/>
</dbReference>
<gene>
    <name evidence="3" type="ORF">OHC33_005221</name>
</gene>
<sequence length="594" mass="64542">MASRNACSTAARSVTRAARPTTNPTSRLQLQAHTRSYHQGRSQSQTHQAWTKPSAAILAAAASVALIYTASNTDAQAEAAKEEGPPKPTLEKRKKKKGASKEENRDLISSQHLQVKRSWENPGVYAWGSNTGKVAAPDSNDAFIRTPRRIPWFDDVLLRDIKLDRQFGAAVLENGDLVQWGKGYSEETTEPTVTLKGKNLQQISISKDRIIGLSNSGTVYSIPASKTEQENGVKPSESSWIPGWSSTSNISYRIMNPKGLESREKISQISSGLEHVLLLTNTGRLFSAASGSEDFPSRGQLGVPGLTWTTRPPGAFDQCHEISTLKGFEMKKIASGDHHSLALDKEGRVFSFGDNSSGQLGFDFSSEAPYIDTPSLLPISKLYQGTSQAPKVTSIAAGGLNSFFTIDATRVMGPGEDPSEVRTLGRITADTWSCGQGIKGALGNGRWTHIQGTPTKIPSLSGLFEFDEKANAVVPIRLSSISAGSTHASAVMSNITFLDTNEKSSDDTTNYGADVVWWGGNEYFQLGTGKRNNVATPLYLRPLDMAAEIEAGRKEEHRFHITPRHNVKIKDGRKVTMEQRIECGRNVTAVYSGV</sequence>
<dbReference type="Proteomes" id="UP001316803">
    <property type="component" value="Unassembled WGS sequence"/>
</dbReference>
<dbReference type="InterPro" id="IPR009091">
    <property type="entry name" value="RCC1/BLIP-II"/>
</dbReference>
<accession>A0AAN8EH41</accession>
<dbReference type="Gene3D" id="2.130.10.30">
    <property type="entry name" value="Regulator of chromosome condensation 1/beta-lactamase-inhibitor protein II"/>
    <property type="match status" value="1"/>
</dbReference>
<reference evidence="3 4" key="1">
    <citation type="submission" date="2022-12" db="EMBL/GenBank/DDBJ databases">
        <title>Genomic features and morphological characterization of a novel Knufia sp. strain isolated from spacecraft assembly facility.</title>
        <authorList>
            <person name="Teixeira M."/>
            <person name="Chander A.M."/>
            <person name="Stajich J.E."/>
            <person name="Venkateswaran K."/>
        </authorList>
    </citation>
    <scope>NUCLEOTIDE SEQUENCE [LARGE SCALE GENOMIC DNA]</scope>
    <source>
        <strain evidence="3 4">FJI-L2-BK-P2</strain>
    </source>
</reference>
<feature type="compositionally biased region" description="Basic and acidic residues" evidence="2">
    <location>
        <begin position="79"/>
        <end position="91"/>
    </location>
</feature>
<dbReference type="InterPro" id="IPR053245">
    <property type="entry name" value="MitoProcess-Associated"/>
</dbReference>
<evidence type="ECO:0000256" key="2">
    <source>
        <dbReference type="SAM" id="MobiDB-lite"/>
    </source>
</evidence>
<dbReference type="FunFam" id="2.130.10.30:FF:000027">
    <property type="entry name" value="Protein FMP25, mitochondrial"/>
    <property type="match status" value="1"/>
</dbReference>
<organism evidence="3 4">
    <name type="scientific">Knufia fluminis</name>
    <dbReference type="NCBI Taxonomy" id="191047"/>
    <lineage>
        <taxon>Eukaryota</taxon>
        <taxon>Fungi</taxon>
        <taxon>Dikarya</taxon>
        <taxon>Ascomycota</taxon>
        <taxon>Pezizomycotina</taxon>
        <taxon>Eurotiomycetes</taxon>
        <taxon>Chaetothyriomycetidae</taxon>
        <taxon>Chaetothyriales</taxon>
        <taxon>Trichomeriaceae</taxon>
        <taxon>Knufia</taxon>
    </lineage>
</organism>
<feature type="compositionally biased region" description="Low complexity" evidence="2">
    <location>
        <begin position="9"/>
        <end position="22"/>
    </location>
</feature>
<dbReference type="Pfam" id="PF13540">
    <property type="entry name" value="RCC1_2"/>
    <property type="match status" value="1"/>
</dbReference>
<dbReference type="GO" id="GO:0005743">
    <property type="term" value="C:mitochondrial inner membrane"/>
    <property type="evidence" value="ECO:0007669"/>
    <property type="project" value="TreeGrafter"/>
</dbReference>
<comment type="caution">
    <text evidence="3">The sequence shown here is derived from an EMBL/GenBank/DDBJ whole genome shotgun (WGS) entry which is preliminary data.</text>
</comment>
<dbReference type="GO" id="GO:0034551">
    <property type="term" value="P:mitochondrial respiratory chain complex III assembly"/>
    <property type="evidence" value="ECO:0007669"/>
    <property type="project" value="TreeGrafter"/>
</dbReference>
<evidence type="ECO:0000256" key="1">
    <source>
        <dbReference type="PROSITE-ProRule" id="PRU00235"/>
    </source>
</evidence>
<dbReference type="PROSITE" id="PS00626">
    <property type="entry name" value="RCC1_2"/>
    <property type="match status" value="1"/>
</dbReference>
<dbReference type="PROSITE" id="PS50012">
    <property type="entry name" value="RCC1_3"/>
    <property type="match status" value="3"/>
</dbReference>
<feature type="region of interest" description="Disordered" evidence="2">
    <location>
        <begin position="77"/>
        <end position="113"/>
    </location>
</feature>
<name>A0AAN8EH41_9EURO</name>
<dbReference type="AlphaFoldDB" id="A0AAN8EH41"/>